<organism evidence="2 3">
    <name type="scientific">Plasmodium ovale wallikeri</name>
    <dbReference type="NCBI Taxonomy" id="864142"/>
    <lineage>
        <taxon>Eukaryota</taxon>
        <taxon>Sar</taxon>
        <taxon>Alveolata</taxon>
        <taxon>Apicomplexa</taxon>
        <taxon>Aconoidasida</taxon>
        <taxon>Haemosporida</taxon>
        <taxon>Plasmodiidae</taxon>
        <taxon>Plasmodium</taxon>
        <taxon>Plasmodium (Plasmodium)</taxon>
    </lineage>
</organism>
<reference evidence="2" key="1">
    <citation type="submission" date="2016-05" db="EMBL/GenBank/DDBJ databases">
        <authorList>
            <person name="Lavstsen T."/>
            <person name="Jespersen J.S."/>
        </authorList>
    </citation>
    <scope>NUCLEOTIDE SEQUENCE [LARGE SCALE GENOMIC DNA]</scope>
</reference>
<accession>A0A1A8YV69</accession>
<dbReference type="EMBL" id="FLRD01000077">
    <property type="protein sequence ID" value="SBT34934.1"/>
    <property type="molecule type" value="Genomic_DNA"/>
</dbReference>
<evidence type="ECO:0000313" key="2">
    <source>
        <dbReference type="EMBL" id="SBT35343.1"/>
    </source>
</evidence>
<evidence type="ECO:0000313" key="4">
    <source>
        <dbReference type="Proteomes" id="UP000078555"/>
    </source>
</evidence>
<evidence type="ECO:0000313" key="3">
    <source>
        <dbReference type="Proteomes" id="UP000078550"/>
    </source>
</evidence>
<dbReference type="EMBL" id="FLRE01000098">
    <property type="protein sequence ID" value="SBT35343.1"/>
    <property type="molecule type" value="Genomic_DNA"/>
</dbReference>
<dbReference type="Proteomes" id="UP000078555">
    <property type="component" value="Unassembled WGS sequence"/>
</dbReference>
<reference evidence="3 4" key="2">
    <citation type="submission" date="2016-05" db="EMBL/GenBank/DDBJ databases">
        <authorList>
            <person name="Naeem Raeece"/>
        </authorList>
    </citation>
    <scope>NUCLEOTIDE SEQUENCE [LARGE SCALE GENOMIC DNA]</scope>
</reference>
<gene>
    <name evidence="1" type="ORF">POVWA1_024730</name>
    <name evidence="2" type="ORF">POVWA2_024580</name>
</gene>
<proteinExistence type="predicted"/>
<dbReference type="AlphaFoldDB" id="A0A1A8YV69"/>
<dbReference type="Proteomes" id="UP000078550">
    <property type="component" value="Unassembled WGS sequence"/>
</dbReference>
<name>A0A1A8YV69_PLAOA</name>
<sequence length="105" mass="12328">MHRPMAFPNMALFSREILPWRCPTSTSMPIATFQGVIMFGKKVKGICFFAPFYHHTYNMYPLSLLSPHPSGNNEACIKIKRGMQHIEQTAFKKEVCYLFDFYQKW</sequence>
<evidence type="ECO:0000313" key="1">
    <source>
        <dbReference type="EMBL" id="SBT34934.1"/>
    </source>
</evidence>
<protein>
    <submittedName>
        <fullName evidence="2">Uncharacterized protein</fullName>
    </submittedName>
</protein>
<keyword evidence="4" id="KW-1185">Reference proteome</keyword>